<dbReference type="Proteomes" id="UP000198855">
    <property type="component" value="Unassembled WGS sequence"/>
</dbReference>
<name>A0A1I2F156_9BACL</name>
<evidence type="ECO:0000256" key="1">
    <source>
        <dbReference type="ARBA" id="ARBA00004141"/>
    </source>
</evidence>
<dbReference type="RefSeq" id="WP_091188765.1">
    <property type="nucleotide sequence ID" value="NZ_FOMT01000005.1"/>
</dbReference>
<feature type="transmembrane region" description="Helical" evidence="5">
    <location>
        <begin position="131"/>
        <end position="154"/>
    </location>
</feature>
<feature type="transmembrane region" description="Helical" evidence="5">
    <location>
        <begin position="12"/>
        <end position="35"/>
    </location>
</feature>
<feature type="transmembrane region" description="Helical" evidence="5">
    <location>
        <begin position="68"/>
        <end position="92"/>
    </location>
</feature>
<keyword evidence="7" id="KW-0645">Protease</keyword>
<evidence type="ECO:0000313" key="7">
    <source>
        <dbReference type="EMBL" id="SFE98261.1"/>
    </source>
</evidence>
<keyword evidence="2 5" id="KW-0812">Transmembrane</keyword>
<proteinExistence type="predicted"/>
<feature type="transmembrane region" description="Helical" evidence="5">
    <location>
        <begin position="166"/>
        <end position="181"/>
    </location>
</feature>
<dbReference type="SUPFAM" id="SSF144091">
    <property type="entry name" value="Rhomboid-like"/>
    <property type="match status" value="1"/>
</dbReference>
<keyword evidence="8" id="KW-1185">Reference proteome</keyword>
<evidence type="ECO:0000256" key="2">
    <source>
        <dbReference type="ARBA" id="ARBA00022692"/>
    </source>
</evidence>
<dbReference type="InterPro" id="IPR022764">
    <property type="entry name" value="Peptidase_S54_rhomboid_dom"/>
</dbReference>
<feature type="transmembrane region" description="Helical" evidence="5">
    <location>
        <begin position="187"/>
        <end position="204"/>
    </location>
</feature>
<evidence type="ECO:0000313" key="8">
    <source>
        <dbReference type="Proteomes" id="UP000198855"/>
    </source>
</evidence>
<feature type="domain" description="Peptidase S54 rhomboid" evidence="6">
    <location>
        <begin position="63"/>
        <end position="201"/>
    </location>
</feature>
<dbReference type="EMBL" id="FOMT01000005">
    <property type="protein sequence ID" value="SFE98261.1"/>
    <property type="molecule type" value="Genomic_DNA"/>
</dbReference>
<dbReference type="GO" id="GO:0004252">
    <property type="term" value="F:serine-type endopeptidase activity"/>
    <property type="evidence" value="ECO:0007669"/>
    <property type="project" value="InterPro"/>
</dbReference>
<evidence type="ECO:0000256" key="5">
    <source>
        <dbReference type="SAM" id="Phobius"/>
    </source>
</evidence>
<evidence type="ECO:0000259" key="6">
    <source>
        <dbReference type="Pfam" id="PF01694"/>
    </source>
</evidence>
<dbReference type="Gene3D" id="1.20.1540.10">
    <property type="entry name" value="Rhomboid-like"/>
    <property type="match status" value="1"/>
</dbReference>
<evidence type="ECO:0000256" key="3">
    <source>
        <dbReference type="ARBA" id="ARBA00022989"/>
    </source>
</evidence>
<comment type="subcellular location">
    <subcellularLocation>
        <location evidence="1">Membrane</location>
        <topology evidence="1">Multi-pass membrane protein</topology>
    </subcellularLocation>
</comment>
<dbReference type="Pfam" id="PF01694">
    <property type="entry name" value="Rhomboid"/>
    <property type="match status" value="1"/>
</dbReference>
<accession>A0A1I2F156</accession>
<dbReference type="GO" id="GO:0006508">
    <property type="term" value="P:proteolysis"/>
    <property type="evidence" value="ECO:0007669"/>
    <property type="project" value="UniProtKB-KW"/>
</dbReference>
<protein>
    <submittedName>
        <fullName evidence="7">Membrane associated serine protease, rhomboid family</fullName>
    </submittedName>
</protein>
<keyword evidence="3 5" id="KW-1133">Transmembrane helix</keyword>
<sequence>MIFLRYESFRGYLRAYPVTSVIIALNLIYFIVILVTGDINDNYHLVQSGAFVSFMPDNSFGLNEPWRIITSMFMHSSLQHIFFNMFSILVFAPPLERLLKPVKYAIFYLLCGILANLFTGLIHGLTGDERIFYLSTGASGAIYGVFGAFLFIAIFRKAWLDQGSRRTVYTILAFGLIFSVLTPSVSLLGHVGGGVAGFLLYGLLDRAMTKKRRTY</sequence>
<dbReference type="InterPro" id="IPR035952">
    <property type="entry name" value="Rhomboid-like_sf"/>
</dbReference>
<dbReference type="STRING" id="1045775.SAMN05216378_4600"/>
<organism evidence="7 8">
    <name type="scientific">Paenibacillus catalpae</name>
    <dbReference type="NCBI Taxonomy" id="1045775"/>
    <lineage>
        <taxon>Bacteria</taxon>
        <taxon>Bacillati</taxon>
        <taxon>Bacillota</taxon>
        <taxon>Bacilli</taxon>
        <taxon>Bacillales</taxon>
        <taxon>Paenibacillaceae</taxon>
        <taxon>Paenibacillus</taxon>
    </lineage>
</organism>
<dbReference type="GO" id="GO:0016020">
    <property type="term" value="C:membrane"/>
    <property type="evidence" value="ECO:0007669"/>
    <property type="project" value="UniProtKB-SubCell"/>
</dbReference>
<feature type="transmembrane region" description="Helical" evidence="5">
    <location>
        <begin position="104"/>
        <end position="125"/>
    </location>
</feature>
<dbReference type="PANTHER" id="PTHR43066:SF11">
    <property type="entry name" value="PEPTIDASE S54 RHOMBOID DOMAIN-CONTAINING PROTEIN"/>
    <property type="match status" value="1"/>
</dbReference>
<evidence type="ECO:0000256" key="4">
    <source>
        <dbReference type="ARBA" id="ARBA00023136"/>
    </source>
</evidence>
<keyword evidence="7" id="KW-0378">Hydrolase</keyword>
<dbReference type="AlphaFoldDB" id="A0A1I2F156"/>
<gene>
    <name evidence="7" type="ORF">SAMN05216378_4600</name>
</gene>
<keyword evidence="4 5" id="KW-0472">Membrane</keyword>
<reference evidence="8" key="1">
    <citation type="submission" date="2016-10" db="EMBL/GenBank/DDBJ databases">
        <authorList>
            <person name="Varghese N."/>
            <person name="Submissions S."/>
        </authorList>
    </citation>
    <scope>NUCLEOTIDE SEQUENCE [LARGE SCALE GENOMIC DNA]</scope>
    <source>
        <strain evidence="8">CGMCC 1.10784</strain>
    </source>
</reference>
<dbReference type="PANTHER" id="PTHR43066">
    <property type="entry name" value="RHOMBOID-RELATED PROTEIN"/>
    <property type="match status" value="1"/>
</dbReference>
<dbReference type="OrthoDB" id="9813074at2"/>